<dbReference type="InterPro" id="IPR043429">
    <property type="entry name" value="ArtM/GltK/GlnP/TcyL/YhdX-like"/>
</dbReference>
<dbReference type="NCBIfam" id="TIGR01726">
    <property type="entry name" value="HEQRo_perm_3TM"/>
    <property type="match status" value="1"/>
</dbReference>
<dbReference type="SUPFAM" id="SSF161098">
    <property type="entry name" value="MetI-like"/>
    <property type="match status" value="1"/>
</dbReference>
<gene>
    <name evidence="9" type="primary">artQ_1</name>
    <name evidence="9" type="ORF">CLHUN_21730</name>
</gene>
<evidence type="ECO:0000256" key="2">
    <source>
        <dbReference type="ARBA" id="ARBA00022448"/>
    </source>
</evidence>
<evidence type="ECO:0000256" key="7">
    <source>
        <dbReference type="RuleBase" id="RU363032"/>
    </source>
</evidence>
<accession>A0A1V4SJ97</accession>
<comment type="caution">
    <text evidence="9">The sequence shown here is derived from an EMBL/GenBank/DDBJ whole genome shotgun (WGS) entry which is preliminary data.</text>
</comment>
<feature type="transmembrane region" description="Helical" evidence="7">
    <location>
        <begin position="31"/>
        <end position="55"/>
    </location>
</feature>
<evidence type="ECO:0000256" key="1">
    <source>
        <dbReference type="ARBA" id="ARBA00004651"/>
    </source>
</evidence>
<dbReference type="GO" id="GO:0006865">
    <property type="term" value="P:amino acid transport"/>
    <property type="evidence" value="ECO:0007669"/>
    <property type="project" value="TreeGrafter"/>
</dbReference>
<evidence type="ECO:0000256" key="6">
    <source>
        <dbReference type="ARBA" id="ARBA00023136"/>
    </source>
</evidence>
<dbReference type="PANTHER" id="PTHR30614:SF47">
    <property type="entry name" value="ABC TRANSPORTER PERMEASE"/>
    <property type="match status" value="1"/>
</dbReference>
<evidence type="ECO:0000259" key="8">
    <source>
        <dbReference type="PROSITE" id="PS50928"/>
    </source>
</evidence>
<dbReference type="CDD" id="cd06261">
    <property type="entry name" value="TM_PBP2"/>
    <property type="match status" value="1"/>
</dbReference>
<dbReference type="InterPro" id="IPR000515">
    <property type="entry name" value="MetI-like"/>
</dbReference>
<keyword evidence="4 7" id="KW-0812">Transmembrane</keyword>
<protein>
    <submittedName>
        <fullName evidence="9">Arginine transport system permease protein ArtQ</fullName>
    </submittedName>
</protein>
<organism evidence="9 10">
    <name type="scientific">Ruminiclostridium hungatei</name>
    <name type="common">Clostridium hungatei</name>
    <dbReference type="NCBI Taxonomy" id="48256"/>
    <lineage>
        <taxon>Bacteria</taxon>
        <taxon>Bacillati</taxon>
        <taxon>Bacillota</taxon>
        <taxon>Clostridia</taxon>
        <taxon>Eubacteriales</taxon>
        <taxon>Oscillospiraceae</taxon>
        <taxon>Ruminiclostridium</taxon>
    </lineage>
</organism>
<dbReference type="InterPro" id="IPR035906">
    <property type="entry name" value="MetI-like_sf"/>
</dbReference>
<feature type="transmembrane region" description="Helical" evidence="7">
    <location>
        <begin position="67"/>
        <end position="88"/>
    </location>
</feature>
<evidence type="ECO:0000256" key="4">
    <source>
        <dbReference type="ARBA" id="ARBA00022692"/>
    </source>
</evidence>
<dbReference type="STRING" id="48256.CLHUN_21730"/>
<name>A0A1V4SJ97_RUMHU</name>
<dbReference type="EMBL" id="MZGX01000013">
    <property type="protein sequence ID" value="OPX43930.1"/>
    <property type="molecule type" value="Genomic_DNA"/>
</dbReference>
<evidence type="ECO:0000256" key="3">
    <source>
        <dbReference type="ARBA" id="ARBA00022475"/>
    </source>
</evidence>
<dbReference type="GO" id="GO:0022857">
    <property type="term" value="F:transmembrane transporter activity"/>
    <property type="evidence" value="ECO:0007669"/>
    <property type="project" value="InterPro"/>
</dbReference>
<feature type="transmembrane region" description="Helical" evidence="7">
    <location>
        <begin position="205"/>
        <end position="223"/>
    </location>
</feature>
<dbReference type="PROSITE" id="PS50928">
    <property type="entry name" value="ABC_TM1"/>
    <property type="match status" value="1"/>
</dbReference>
<comment type="subcellular location">
    <subcellularLocation>
        <location evidence="1 7">Cell membrane</location>
        <topology evidence="1 7">Multi-pass membrane protein</topology>
    </subcellularLocation>
</comment>
<sequence>MIMGSIINYEFDWQKILSGQYLEWILQGFQISLSLMLLSSLIAVVLGVLLTFGQLSKHRVIRFISSLYIELCRNIPTLIWLLFFYYVFPELFSEPVKTMLNTNPSLNYWASIAGLSISSSGYIGEIIRGGISGVSREQVSAAHTLGHSQWEIWKYIIWPQAIRICFPPLVSRIIHNMKNSSLALALSVHEIVWATQQIESITFRGIEATIIATLFFLSINYVFSRLALLVEKSFLTDKKLINKTEKVKDVA</sequence>
<comment type="similarity">
    <text evidence="7">Belongs to the binding-protein-dependent transport system permease family.</text>
</comment>
<dbReference type="Pfam" id="PF00528">
    <property type="entry name" value="BPD_transp_1"/>
    <property type="match status" value="1"/>
</dbReference>
<dbReference type="Proteomes" id="UP000191554">
    <property type="component" value="Unassembled WGS sequence"/>
</dbReference>
<keyword evidence="5 7" id="KW-1133">Transmembrane helix</keyword>
<keyword evidence="6 7" id="KW-0472">Membrane</keyword>
<keyword evidence="10" id="KW-1185">Reference proteome</keyword>
<proteinExistence type="inferred from homology"/>
<dbReference type="Gene3D" id="1.10.3720.10">
    <property type="entry name" value="MetI-like"/>
    <property type="match status" value="1"/>
</dbReference>
<feature type="domain" description="ABC transmembrane type-1" evidence="8">
    <location>
        <begin position="29"/>
        <end position="227"/>
    </location>
</feature>
<reference evidence="9 10" key="1">
    <citation type="submission" date="2017-03" db="EMBL/GenBank/DDBJ databases">
        <title>Genome sequence of Clostridium hungatei DSM 14427.</title>
        <authorList>
            <person name="Poehlein A."/>
            <person name="Daniel R."/>
        </authorList>
    </citation>
    <scope>NUCLEOTIDE SEQUENCE [LARGE SCALE GENOMIC DNA]</scope>
    <source>
        <strain evidence="9 10">DSM 14427</strain>
    </source>
</reference>
<keyword evidence="2 7" id="KW-0813">Transport</keyword>
<keyword evidence="3" id="KW-1003">Cell membrane</keyword>
<evidence type="ECO:0000313" key="10">
    <source>
        <dbReference type="Proteomes" id="UP000191554"/>
    </source>
</evidence>
<evidence type="ECO:0000256" key="5">
    <source>
        <dbReference type="ARBA" id="ARBA00022989"/>
    </source>
</evidence>
<evidence type="ECO:0000313" key="9">
    <source>
        <dbReference type="EMBL" id="OPX43930.1"/>
    </source>
</evidence>
<dbReference type="InterPro" id="IPR010065">
    <property type="entry name" value="AA_ABC_transptr_permease_3TM"/>
</dbReference>
<dbReference type="GO" id="GO:0043190">
    <property type="term" value="C:ATP-binding cassette (ABC) transporter complex"/>
    <property type="evidence" value="ECO:0007669"/>
    <property type="project" value="InterPro"/>
</dbReference>
<dbReference type="PANTHER" id="PTHR30614">
    <property type="entry name" value="MEMBRANE COMPONENT OF AMINO ACID ABC TRANSPORTER"/>
    <property type="match status" value="1"/>
</dbReference>
<dbReference type="AlphaFoldDB" id="A0A1V4SJ97"/>